<dbReference type="GO" id="GO:0007399">
    <property type="term" value="P:nervous system development"/>
    <property type="evidence" value="ECO:0007669"/>
    <property type="project" value="TreeGrafter"/>
</dbReference>
<comment type="subcellular location">
    <subcellularLocation>
        <location evidence="1">Cytoplasm</location>
    </subcellularLocation>
</comment>
<evidence type="ECO:0000256" key="6">
    <source>
        <dbReference type="ARBA" id="ARBA00022794"/>
    </source>
</evidence>
<proteinExistence type="inferred from homology"/>
<dbReference type="GO" id="GO:0016192">
    <property type="term" value="P:vesicle-mediated transport"/>
    <property type="evidence" value="ECO:0007669"/>
    <property type="project" value="InterPro"/>
</dbReference>
<evidence type="ECO:0000256" key="7">
    <source>
        <dbReference type="SAM" id="MobiDB-lite"/>
    </source>
</evidence>
<name>A0A6J3L901_9HYME</name>
<dbReference type="Proteomes" id="UP000504631">
    <property type="component" value="Unplaced"/>
</dbReference>
<feature type="compositionally biased region" description="Low complexity" evidence="7">
    <location>
        <begin position="38"/>
        <end position="55"/>
    </location>
</feature>
<evidence type="ECO:0000259" key="9">
    <source>
        <dbReference type="Pfam" id="PF19032"/>
    </source>
</evidence>
<dbReference type="Pfam" id="PF19031">
    <property type="entry name" value="Intu_longin_1"/>
    <property type="match status" value="1"/>
</dbReference>
<dbReference type="InterPro" id="IPR043987">
    <property type="entry name" value="CCZ1/INTU/HSP4_longin_1"/>
</dbReference>
<evidence type="ECO:0000256" key="3">
    <source>
        <dbReference type="ARBA" id="ARBA00015639"/>
    </source>
</evidence>
<keyword evidence="5" id="KW-0963">Cytoplasm</keyword>
<keyword evidence="11" id="KW-1185">Reference proteome</keyword>
<feature type="domain" description="CCZ1/INTU/HPS4 third Longin" evidence="10">
    <location>
        <begin position="811"/>
        <end position="930"/>
    </location>
</feature>
<dbReference type="SUPFAM" id="SSF50156">
    <property type="entry name" value="PDZ domain-like"/>
    <property type="match status" value="1"/>
</dbReference>
<feature type="domain" description="CCZ1/INTU second Longin" evidence="9">
    <location>
        <begin position="512"/>
        <end position="631"/>
    </location>
</feature>
<comment type="similarity">
    <text evidence="2">Belongs to the inturned family.</text>
</comment>
<dbReference type="InterPro" id="IPR043988">
    <property type="entry name" value="CCZ1/INTU_longin_2"/>
</dbReference>
<dbReference type="InterPro" id="IPR039151">
    <property type="entry name" value="INTU"/>
</dbReference>
<dbReference type="GO" id="GO:0060271">
    <property type="term" value="P:cilium assembly"/>
    <property type="evidence" value="ECO:0007669"/>
    <property type="project" value="InterPro"/>
</dbReference>
<reference evidence="12" key="1">
    <citation type="submission" date="2025-08" db="UniProtKB">
        <authorList>
            <consortium name="RefSeq"/>
        </authorList>
    </citation>
    <scope>IDENTIFICATION</scope>
    <source>
        <tissue evidence="12">Muscle</tissue>
    </source>
</reference>
<dbReference type="CTD" id="40246"/>
<dbReference type="RefSeq" id="XP_033362078.1">
    <property type="nucleotide sequence ID" value="XM_033506187.1"/>
</dbReference>
<accession>A0A6J3L901</accession>
<dbReference type="PANTHER" id="PTHR21082">
    <property type="entry name" value="PROTEIN INTURNED"/>
    <property type="match status" value="1"/>
</dbReference>
<keyword evidence="4" id="KW-0217">Developmental protein</keyword>
<evidence type="ECO:0000313" key="11">
    <source>
        <dbReference type="Proteomes" id="UP000504631"/>
    </source>
</evidence>
<sequence>MDEGNSKTVSLKSQCKYIDQMFSSENVKDDNEHDWWASDSGSSTGSYYSDTDSSTAEWESEINPNGELIYIESLVDNINDEQFSFNETKLDSQPELIRRRSTRAGKLMRLIRRKESKRLSTRNKKGNFNITVNNIGNSGKDGTTIKEVTFRDFQAGEIREVILWVDPDRRHKLGRRATLCEAYFGIIPGVFSDKTRIMVAGFIPDGEAMKNKNIKIGDWLRSVNSNNVTYQNLDHILSEITVSTNVTLELQRVAGVDVTATLSGLNCPKQSVLVQRLLNKEESKDLMHSIVDYPLGVLYLQTTELSEVGPELQGVLYAFPRSESKNMHSILCTARGAFITLNHLLPGIGGLQPTSTTIQIAEEEIHVVYTPRNDELFLMALPKKCCSLEEAVNLSCDIVRTLEFAYQSLKKCFTPEETHSSLDHFFILVIERLLDIKSYANNAGLTTSCMEIHNDIESMESYKFTSTFSVANFIELSRDAQIQIDAALSEMEAMDYRDWNEDPMDCQRLYTILGSCIYHKHYLLGSHLAHSDLIEVESYLRQNCILNLINNEPVKSLVIWKKVYPSSCNRNDIENKNNQPFVLNGKWYLLVVGYGHDLLAVLLESGGCTAKCSETIGPDIFYVEEAQETLKHIQKIGVTTLAAKWISSNTRPEVITYEDPVPVKPSSSIAENILGLIKSTDVQNLSVKPPHTLSINKRSQEIPSILKKRNTEECPVILGSVYSLHTSEDSLSQGTGGISEISDEALPILGRRATREKIVSRSRYSDDSDSDLDVYKNDCRMLNMDISNIRENLLNQAEYLVPKVLTVGDKNYLYHYIHLDMIEGILLSSNPLEHLAKNPNFLINFNKCVHIIHKLLHNTVRFKTMLNSDVDKTVINKSLIAVKEHGVLFEWENLTYWVVGRLYTTPHPKELYVCYQDSAPQNLIEIAFKLHSLHTLT</sequence>
<organism evidence="11 12">
    <name type="scientific">Bombus vosnesenskii</name>
    <dbReference type="NCBI Taxonomy" id="207650"/>
    <lineage>
        <taxon>Eukaryota</taxon>
        <taxon>Metazoa</taxon>
        <taxon>Ecdysozoa</taxon>
        <taxon>Arthropoda</taxon>
        <taxon>Hexapoda</taxon>
        <taxon>Insecta</taxon>
        <taxon>Pterygota</taxon>
        <taxon>Neoptera</taxon>
        <taxon>Endopterygota</taxon>
        <taxon>Hymenoptera</taxon>
        <taxon>Apocrita</taxon>
        <taxon>Aculeata</taxon>
        <taxon>Apoidea</taxon>
        <taxon>Anthophila</taxon>
        <taxon>Apidae</taxon>
        <taxon>Bombus</taxon>
        <taxon>Pyrobombus</taxon>
    </lineage>
</organism>
<dbReference type="Pfam" id="PF19033">
    <property type="entry name" value="Intu_longin_3"/>
    <property type="match status" value="1"/>
</dbReference>
<feature type="region of interest" description="Disordered" evidence="7">
    <location>
        <begin position="28"/>
        <end position="58"/>
    </location>
</feature>
<dbReference type="GeneID" id="117240221"/>
<evidence type="ECO:0000256" key="5">
    <source>
        <dbReference type="ARBA" id="ARBA00022490"/>
    </source>
</evidence>
<keyword evidence="6" id="KW-0970">Cilium biogenesis/degradation</keyword>
<protein>
    <recommendedName>
        <fullName evidence="3">Protein inturned</fullName>
    </recommendedName>
</protein>
<dbReference type="GO" id="GO:0001736">
    <property type="term" value="P:establishment of planar polarity"/>
    <property type="evidence" value="ECO:0007669"/>
    <property type="project" value="InterPro"/>
</dbReference>
<dbReference type="GO" id="GO:0005737">
    <property type="term" value="C:cytoplasm"/>
    <property type="evidence" value="ECO:0007669"/>
    <property type="project" value="UniProtKB-SubCell"/>
</dbReference>
<dbReference type="AlphaFoldDB" id="A0A6J3L901"/>
<dbReference type="Pfam" id="PF19032">
    <property type="entry name" value="Intu_longin_2"/>
    <property type="match status" value="1"/>
</dbReference>
<gene>
    <name evidence="12" type="primary">LOC117240221</name>
</gene>
<evidence type="ECO:0000313" key="12">
    <source>
        <dbReference type="RefSeq" id="XP_033362078.1"/>
    </source>
</evidence>
<dbReference type="PANTHER" id="PTHR21082:SF4">
    <property type="entry name" value="PROTEIN INTURNED"/>
    <property type="match status" value="1"/>
</dbReference>
<dbReference type="KEGG" id="bvk:117240221"/>
<evidence type="ECO:0000259" key="10">
    <source>
        <dbReference type="Pfam" id="PF19033"/>
    </source>
</evidence>
<dbReference type="InterPro" id="IPR036034">
    <property type="entry name" value="PDZ_sf"/>
</dbReference>
<dbReference type="GO" id="GO:0005929">
    <property type="term" value="C:cilium"/>
    <property type="evidence" value="ECO:0007669"/>
    <property type="project" value="TreeGrafter"/>
</dbReference>
<evidence type="ECO:0000256" key="4">
    <source>
        <dbReference type="ARBA" id="ARBA00022473"/>
    </source>
</evidence>
<evidence type="ECO:0000256" key="1">
    <source>
        <dbReference type="ARBA" id="ARBA00004496"/>
    </source>
</evidence>
<dbReference type="InterPro" id="IPR043989">
    <property type="entry name" value="CCZ1/INTU/HSP4_longin_3"/>
</dbReference>
<evidence type="ECO:0000256" key="2">
    <source>
        <dbReference type="ARBA" id="ARBA00010034"/>
    </source>
</evidence>
<feature type="domain" description="CCZ1/INTU/HSP4 first Longin" evidence="8">
    <location>
        <begin position="295"/>
        <end position="407"/>
    </location>
</feature>
<evidence type="ECO:0000259" key="8">
    <source>
        <dbReference type="Pfam" id="PF19031"/>
    </source>
</evidence>